<keyword evidence="2" id="KW-0238">DNA-binding</keyword>
<dbReference type="SUPFAM" id="SSF46785">
    <property type="entry name" value="Winged helix' DNA-binding domain"/>
    <property type="match status" value="1"/>
</dbReference>
<dbReference type="PANTHER" id="PTHR43537:SF5">
    <property type="entry name" value="UXU OPERON TRANSCRIPTIONAL REGULATOR"/>
    <property type="match status" value="1"/>
</dbReference>
<keyword evidence="1" id="KW-0805">Transcription regulation</keyword>
<keyword evidence="6" id="KW-1185">Reference proteome</keyword>
<keyword evidence="3" id="KW-0804">Transcription</keyword>
<dbReference type="RefSeq" id="WP_136960816.1">
    <property type="nucleotide sequence ID" value="NZ_CP039690.1"/>
</dbReference>
<name>A0A4D7AWB9_9HYPH</name>
<dbReference type="Pfam" id="PF00392">
    <property type="entry name" value="GntR"/>
    <property type="match status" value="1"/>
</dbReference>
<dbReference type="AlphaFoldDB" id="A0A4D7AWB9"/>
<dbReference type="Pfam" id="PF07729">
    <property type="entry name" value="FCD"/>
    <property type="match status" value="1"/>
</dbReference>
<dbReference type="SUPFAM" id="SSF48008">
    <property type="entry name" value="GntR ligand-binding domain-like"/>
    <property type="match status" value="1"/>
</dbReference>
<dbReference type="Gene3D" id="1.10.10.10">
    <property type="entry name" value="Winged helix-like DNA-binding domain superfamily/Winged helix DNA-binding domain"/>
    <property type="match status" value="1"/>
</dbReference>
<dbReference type="OrthoDB" id="9805385at2"/>
<feature type="domain" description="HTH gntR-type" evidence="4">
    <location>
        <begin position="10"/>
        <end position="78"/>
    </location>
</feature>
<dbReference type="CDD" id="cd07377">
    <property type="entry name" value="WHTH_GntR"/>
    <property type="match status" value="1"/>
</dbReference>
<dbReference type="GO" id="GO:0003677">
    <property type="term" value="F:DNA binding"/>
    <property type="evidence" value="ECO:0007669"/>
    <property type="project" value="UniProtKB-KW"/>
</dbReference>
<dbReference type="PROSITE" id="PS50949">
    <property type="entry name" value="HTH_GNTR"/>
    <property type="match status" value="1"/>
</dbReference>
<evidence type="ECO:0000256" key="1">
    <source>
        <dbReference type="ARBA" id="ARBA00023015"/>
    </source>
</evidence>
<dbReference type="SMART" id="SM00895">
    <property type="entry name" value="FCD"/>
    <property type="match status" value="1"/>
</dbReference>
<sequence length="235" mass="25291">MSPFQAVDQDRLYERVARQVADLVARGDLKPGERLPAERELARMFGVSRPTVREAMIALEIAGLVEVRTGSGITVSDAPPSRVVAFDAGPSPHELIQARRMVEPEIAALAATSASADHVAALEALIADLEASPDHRASQTVDRAFHVAIARATGNTVLVAIVEGLWDRMFSPLFEVVSTRTGLPENRRMTLADHHIIVRALAARDPVAARAAMLAHLTHVQMIIVGPTEPAEEVA</sequence>
<evidence type="ECO:0000313" key="5">
    <source>
        <dbReference type="EMBL" id="QCI65369.1"/>
    </source>
</evidence>
<dbReference type="InterPro" id="IPR036390">
    <property type="entry name" value="WH_DNA-bd_sf"/>
</dbReference>
<reference evidence="5 6" key="1">
    <citation type="submission" date="2019-04" db="EMBL/GenBank/DDBJ databases">
        <title>Phreatobacter aquaticus sp. nov.</title>
        <authorList>
            <person name="Choi A."/>
        </authorList>
    </citation>
    <scope>NUCLEOTIDE SEQUENCE [LARGE SCALE GENOMIC DNA]</scope>
    <source>
        <strain evidence="5 6">KCTC 52518</strain>
    </source>
</reference>
<dbReference type="PRINTS" id="PR00035">
    <property type="entry name" value="HTHGNTR"/>
</dbReference>
<dbReference type="InterPro" id="IPR000524">
    <property type="entry name" value="Tscrpt_reg_HTH_GntR"/>
</dbReference>
<evidence type="ECO:0000259" key="4">
    <source>
        <dbReference type="PROSITE" id="PS50949"/>
    </source>
</evidence>
<accession>A0A4D7AWB9</accession>
<evidence type="ECO:0000313" key="6">
    <source>
        <dbReference type="Proteomes" id="UP000298781"/>
    </source>
</evidence>
<dbReference type="Gene3D" id="1.20.120.530">
    <property type="entry name" value="GntR ligand-binding domain-like"/>
    <property type="match status" value="1"/>
</dbReference>
<organism evidence="5 6">
    <name type="scientific">Phreatobacter stygius</name>
    <dbReference type="NCBI Taxonomy" id="1940610"/>
    <lineage>
        <taxon>Bacteria</taxon>
        <taxon>Pseudomonadati</taxon>
        <taxon>Pseudomonadota</taxon>
        <taxon>Alphaproteobacteria</taxon>
        <taxon>Hyphomicrobiales</taxon>
        <taxon>Phreatobacteraceae</taxon>
        <taxon>Phreatobacter</taxon>
    </lineage>
</organism>
<evidence type="ECO:0000256" key="3">
    <source>
        <dbReference type="ARBA" id="ARBA00023163"/>
    </source>
</evidence>
<dbReference type="SMART" id="SM00345">
    <property type="entry name" value="HTH_GNTR"/>
    <property type="match status" value="1"/>
</dbReference>
<evidence type="ECO:0000256" key="2">
    <source>
        <dbReference type="ARBA" id="ARBA00023125"/>
    </source>
</evidence>
<proteinExistence type="predicted"/>
<dbReference type="GO" id="GO:0003700">
    <property type="term" value="F:DNA-binding transcription factor activity"/>
    <property type="evidence" value="ECO:0007669"/>
    <property type="project" value="InterPro"/>
</dbReference>
<dbReference type="InterPro" id="IPR011711">
    <property type="entry name" value="GntR_C"/>
</dbReference>
<dbReference type="EMBL" id="CP039690">
    <property type="protein sequence ID" value="QCI65369.1"/>
    <property type="molecule type" value="Genomic_DNA"/>
</dbReference>
<gene>
    <name evidence="5" type="ORF">E8M01_14830</name>
</gene>
<dbReference type="InterPro" id="IPR008920">
    <property type="entry name" value="TF_FadR/GntR_C"/>
</dbReference>
<dbReference type="PANTHER" id="PTHR43537">
    <property type="entry name" value="TRANSCRIPTIONAL REGULATOR, GNTR FAMILY"/>
    <property type="match status" value="1"/>
</dbReference>
<protein>
    <submittedName>
        <fullName evidence="5">FadR family transcriptional regulator</fullName>
    </submittedName>
</protein>
<dbReference type="KEGG" id="pstg:E8M01_14830"/>
<dbReference type="Proteomes" id="UP000298781">
    <property type="component" value="Chromosome"/>
</dbReference>
<dbReference type="InterPro" id="IPR036388">
    <property type="entry name" value="WH-like_DNA-bd_sf"/>
</dbReference>